<proteinExistence type="inferred from homology"/>
<evidence type="ECO:0000313" key="3">
    <source>
        <dbReference type="EMBL" id="PVZ72176.1"/>
    </source>
</evidence>
<keyword evidence="2" id="KW-1133">Transmembrane helix</keyword>
<evidence type="ECO:0000256" key="2">
    <source>
        <dbReference type="SAM" id="Phobius"/>
    </source>
</evidence>
<comment type="caution">
    <text evidence="3">The sequence shown here is derived from an EMBL/GenBank/DDBJ whole genome shotgun (WGS) entry which is preliminary data.</text>
</comment>
<dbReference type="OrthoDB" id="9806665at2"/>
<dbReference type="Pfam" id="PF02325">
    <property type="entry name" value="CCB3_YggT"/>
    <property type="match status" value="2"/>
</dbReference>
<reference evidence="3 4" key="1">
    <citation type="submission" date="2018-04" db="EMBL/GenBank/DDBJ databases">
        <title>Thalassorhabdus spongiae gen. nov., sp. nov., isolated from a marine sponge in South-West Iceland.</title>
        <authorList>
            <person name="Knobloch S."/>
            <person name="Daussin A."/>
            <person name="Johannsson R."/>
            <person name="Marteinsson V.T."/>
        </authorList>
    </citation>
    <scope>NUCLEOTIDE SEQUENCE [LARGE SCALE GENOMIC DNA]</scope>
    <source>
        <strain evidence="3 4">Hp12</strain>
    </source>
</reference>
<dbReference type="AlphaFoldDB" id="A0A2V1GZL4"/>
<dbReference type="GO" id="GO:0016020">
    <property type="term" value="C:membrane"/>
    <property type="evidence" value="ECO:0007669"/>
    <property type="project" value="InterPro"/>
</dbReference>
<dbReference type="EMBL" id="QDDL01000001">
    <property type="protein sequence ID" value="PVZ72176.1"/>
    <property type="molecule type" value="Genomic_DNA"/>
</dbReference>
<feature type="transmembrane region" description="Helical" evidence="2">
    <location>
        <begin position="107"/>
        <end position="128"/>
    </location>
</feature>
<dbReference type="RefSeq" id="WP_116685761.1">
    <property type="nucleotide sequence ID" value="NZ_CAWNYD010000001.1"/>
</dbReference>
<dbReference type="Proteomes" id="UP000244906">
    <property type="component" value="Unassembled WGS sequence"/>
</dbReference>
<evidence type="ECO:0000256" key="1">
    <source>
        <dbReference type="ARBA" id="ARBA00010894"/>
    </source>
</evidence>
<name>A0A2V1GZL4_9GAMM</name>
<gene>
    <name evidence="3" type="ORF">DC094_03945</name>
</gene>
<sequence length="197" mass="21672">MNSLTNAGLFLISSVFDLYMLIVLLRFLLQWARADFYNPISQAVVRLSNPPLRPLRRIIPGFKGLDMASLALVFALAAVKLILLISISPLAAPPVLTIAILTLGEFFSLLINTFFWSMIIQIILSWVFTFGSKNPSLAQIAQLTEQLTAPIVAPVRKILPPMGGLDLSPIPVILLLQFLEISLSGITLSLTDLARQF</sequence>
<accession>A0A2V1GZL4</accession>
<keyword evidence="2" id="KW-0472">Membrane</keyword>
<organism evidence="3 4">
    <name type="scientific">Pelagibaculum spongiae</name>
    <dbReference type="NCBI Taxonomy" id="2080658"/>
    <lineage>
        <taxon>Bacteria</taxon>
        <taxon>Pseudomonadati</taxon>
        <taxon>Pseudomonadota</taxon>
        <taxon>Gammaproteobacteria</taxon>
        <taxon>Oceanospirillales</taxon>
        <taxon>Pelagibaculum</taxon>
    </lineage>
</organism>
<feature type="transmembrane region" description="Helical" evidence="2">
    <location>
        <begin position="6"/>
        <end position="29"/>
    </location>
</feature>
<evidence type="ECO:0000313" key="4">
    <source>
        <dbReference type="Proteomes" id="UP000244906"/>
    </source>
</evidence>
<feature type="transmembrane region" description="Helical" evidence="2">
    <location>
        <begin position="65"/>
        <end position="87"/>
    </location>
</feature>
<dbReference type="PANTHER" id="PTHR33219:SF14">
    <property type="entry name" value="PROTEIN COFACTOR ASSEMBLY OF COMPLEX C SUBUNIT B CCB3, CHLOROPLASTIC-RELATED"/>
    <property type="match status" value="1"/>
</dbReference>
<keyword evidence="4" id="KW-1185">Reference proteome</keyword>
<dbReference type="PANTHER" id="PTHR33219">
    <property type="entry name" value="YLMG HOMOLOG PROTEIN 2, CHLOROPLASTIC"/>
    <property type="match status" value="1"/>
</dbReference>
<dbReference type="InterPro" id="IPR003425">
    <property type="entry name" value="CCB3/YggT"/>
</dbReference>
<comment type="similarity">
    <text evidence="1">Belongs to the YggT family.</text>
</comment>
<protein>
    <submittedName>
        <fullName evidence="3">YggT family protein</fullName>
    </submittedName>
</protein>
<keyword evidence="2" id="KW-0812">Transmembrane</keyword>